<sequence length="94" mass="10751">MSPFADIIHIETGRKYPKIIIEQNRFTINSMNNSRTNWRCSQYPKSKCKASLVTYGKIVKVNHSHNHPPTNPSVAELVPQTVTIIRSQSVEEPF</sequence>
<dbReference type="InterPro" id="IPR007588">
    <property type="entry name" value="Znf_FLYWCH"/>
</dbReference>
<dbReference type="EMBL" id="OU898279">
    <property type="protein sequence ID" value="CAG9832636.1"/>
    <property type="molecule type" value="Genomic_DNA"/>
</dbReference>
<evidence type="ECO:0000256" key="1">
    <source>
        <dbReference type="ARBA" id="ARBA00022723"/>
    </source>
</evidence>
<name>A0A9N9SZP2_DIABA</name>
<evidence type="ECO:0000313" key="5">
    <source>
        <dbReference type="EMBL" id="CAG9832636.1"/>
    </source>
</evidence>
<evidence type="ECO:0000256" key="2">
    <source>
        <dbReference type="ARBA" id="ARBA00022771"/>
    </source>
</evidence>
<gene>
    <name evidence="5" type="ORF">DIABBA_LOCUS6096</name>
</gene>
<keyword evidence="1" id="KW-0479">Metal-binding</keyword>
<accession>A0A9N9SZP2</accession>
<dbReference type="OrthoDB" id="6772866at2759"/>
<organism evidence="5 6">
    <name type="scientific">Diabrotica balteata</name>
    <name type="common">Banded cucumber beetle</name>
    <dbReference type="NCBI Taxonomy" id="107213"/>
    <lineage>
        <taxon>Eukaryota</taxon>
        <taxon>Metazoa</taxon>
        <taxon>Ecdysozoa</taxon>
        <taxon>Arthropoda</taxon>
        <taxon>Hexapoda</taxon>
        <taxon>Insecta</taxon>
        <taxon>Pterygota</taxon>
        <taxon>Neoptera</taxon>
        <taxon>Endopterygota</taxon>
        <taxon>Coleoptera</taxon>
        <taxon>Polyphaga</taxon>
        <taxon>Cucujiformia</taxon>
        <taxon>Chrysomeloidea</taxon>
        <taxon>Chrysomelidae</taxon>
        <taxon>Galerucinae</taxon>
        <taxon>Diabroticina</taxon>
        <taxon>Diabroticites</taxon>
        <taxon>Diabrotica</taxon>
    </lineage>
</organism>
<dbReference type="Gene3D" id="2.20.25.240">
    <property type="match status" value="1"/>
</dbReference>
<dbReference type="Proteomes" id="UP001153709">
    <property type="component" value="Chromosome 4"/>
</dbReference>
<evidence type="ECO:0000259" key="4">
    <source>
        <dbReference type="Pfam" id="PF04500"/>
    </source>
</evidence>
<evidence type="ECO:0000256" key="3">
    <source>
        <dbReference type="ARBA" id="ARBA00022833"/>
    </source>
</evidence>
<reference evidence="5" key="1">
    <citation type="submission" date="2022-01" db="EMBL/GenBank/DDBJ databases">
        <authorList>
            <person name="King R."/>
        </authorList>
    </citation>
    <scope>NUCLEOTIDE SEQUENCE</scope>
</reference>
<protein>
    <recommendedName>
        <fullName evidence="4">FLYWCH-type domain-containing protein</fullName>
    </recommendedName>
</protein>
<keyword evidence="6" id="KW-1185">Reference proteome</keyword>
<feature type="domain" description="FLYWCH-type" evidence="4">
    <location>
        <begin position="11"/>
        <end position="67"/>
    </location>
</feature>
<dbReference type="AlphaFoldDB" id="A0A9N9SZP2"/>
<evidence type="ECO:0000313" key="6">
    <source>
        <dbReference type="Proteomes" id="UP001153709"/>
    </source>
</evidence>
<dbReference type="Pfam" id="PF04500">
    <property type="entry name" value="FLYWCH"/>
    <property type="match status" value="1"/>
</dbReference>
<keyword evidence="2" id="KW-0863">Zinc-finger</keyword>
<keyword evidence="3" id="KW-0862">Zinc</keyword>
<proteinExistence type="predicted"/>
<dbReference type="GO" id="GO:0008270">
    <property type="term" value="F:zinc ion binding"/>
    <property type="evidence" value="ECO:0007669"/>
    <property type="project" value="UniProtKB-KW"/>
</dbReference>